<accession>A0A6C0BHP3</accession>
<keyword evidence="1" id="KW-0472">Membrane</keyword>
<sequence length="106" mass="11959">MIRTQRVAPRSLSAPVNIRCNVVCKSKNIGIPGLPGLPVKVMIETIEKTIKRLGNMSSDLLFYNTDMCHMDDSDMDESINTIYILIIIIFIVLLIILTQLDHTNDE</sequence>
<name>A0A6C0BHP3_9ZZZZ</name>
<keyword evidence="1" id="KW-1133">Transmembrane helix</keyword>
<proteinExistence type="predicted"/>
<feature type="transmembrane region" description="Helical" evidence="1">
    <location>
        <begin position="82"/>
        <end position="100"/>
    </location>
</feature>
<reference evidence="2" key="1">
    <citation type="journal article" date="2020" name="Nature">
        <title>Giant virus diversity and host interactions through global metagenomics.</title>
        <authorList>
            <person name="Schulz F."/>
            <person name="Roux S."/>
            <person name="Paez-Espino D."/>
            <person name="Jungbluth S."/>
            <person name="Walsh D.A."/>
            <person name="Denef V.J."/>
            <person name="McMahon K.D."/>
            <person name="Konstantinidis K.T."/>
            <person name="Eloe-Fadrosh E.A."/>
            <person name="Kyrpides N.C."/>
            <person name="Woyke T."/>
        </authorList>
    </citation>
    <scope>NUCLEOTIDE SEQUENCE</scope>
    <source>
        <strain evidence="2">GVMAG-M-3300010354-11</strain>
    </source>
</reference>
<evidence type="ECO:0000313" key="2">
    <source>
        <dbReference type="EMBL" id="QHS90863.1"/>
    </source>
</evidence>
<dbReference type="EMBL" id="MN739151">
    <property type="protein sequence ID" value="QHS90863.1"/>
    <property type="molecule type" value="Genomic_DNA"/>
</dbReference>
<keyword evidence="1" id="KW-0812">Transmembrane</keyword>
<organism evidence="2">
    <name type="scientific">viral metagenome</name>
    <dbReference type="NCBI Taxonomy" id="1070528"/>
    <lineage>
        <taxon>unclassified sequences</taxon>
        <taxon>metagenomes</taxon>
        <taxon>organismal metagenomes</taxon>
    </lineage>
</organism>
<protein>
    <submittedName>
        <fullName evidence="2">Uncharacterized protein</fullName>
    </submittedName>
</protein>
<evidence type="ECO:0000256" key="1">
    <source>
        <dbReference type="SAM" id="Phobius"/>
    </source>
</evidence>
<dbReference type="AlphaFoldDB" id="A0A6C0BHP3"/>